<dbReference type="Pfam" id="PF02517">
    <property type="entry name" value="Rce1-like"/>
    <property type="match status" value="1"/>
</dbReference>
<keyword evidence="3" id="KW-0378">Hydrolase</keyword>
<evidence type="ECO:0000259" key="2">
    <source>
        <dbReference type="Pfam" id="PF02517"/>
    </source>
</evidence>
<gene>
    <name evidence="3" type="ORF">ACJDUG_02990</name>
</gene>
<evidence type="ECO:0000313" key="3">
    <source>
        <dbReference type="EMBL" id="MFL0245942.1"/>
    </source>
</evidence>
<dbReference type="EC" id="3.4.-.-" evidence="3"/>
<keyword evidence="1" id="KW-0472">Membrane</keyword>
<keyword evidence="1" id="KW-1133">Transmembrane helix</keyword>
<feature type="transmembrane region" description="Helical" evidence="1">
    <location>
        <begin position="6"/>
        <end position="26"/>
    </location>
</feature>
<name>A0ABW8T194_9CLOT</name>
<feature type="domain" description="CAAX prenyl protease 2/Lysostaphin resistance protein A-like" evidence="2">
    <location>
        <begin position="146"/>
        <end position="233"/>
    </location>
</feature>
<reference evidence="3 4" key="1">
    <citation type="submission" date="2024-11" db="EMBL/GenBank/DDBJ databases">
        <authorList>
            <person name="Heng Y.C."/>
            <person name="Lim A.C.H."/>
            <person name="Lee J.K.Y."/>
            <person name="Kittelmann S."/>
        </authorList>
    </citation>
    <scope>NUCLEOTIDE SEQUENCE [LARGE SCALE GENOMIC DNA]</scope>
    <source>
        <strain evidence="3 4">WILCCON 0185</strain>
    </source>
</reference>
<organism evidence="3 4">
    <name type="scientific">Candidatus Clostridium stratigraminis</name>
    <dbReference type="NCBI Taxonomy" id="3381661"/>
    <lineage>
        <taxon>Bacteria</taxon>
        <taxon>Bacillati</taxon>
        <taxon>Bacillota</taxon>
        <taxon>Clostridia</taxon>
        <taxon>Eubacteriales</taxon>
        <taxon>Clostridiaceae</taxon>
        <taxon>Clostridium</taxon>
    </lineage>
</organism>
<dbReference type="GO" id="GO:0016787">
    <property type="term" value="F:hydrolase activity"/>
    <property type="evidence" value="ECO:0007669"/>
    <property type="project" value="UniProtKB-KW"/>
</dbReference>
<dbReference type="PANTHER" id="PTHR43592">
    <property type="entry name" value="CAAX AMINO TERMINAL PROTEASE"/>
    <property type="match status" value="1"/>
</dbReference>
<evidence type="ECO:0000256" key="1">
    <source>
        <dbReference type="SAM" id="Phobius"/>
    </source>
</evidence>
<feature type="transmembrane region" description="Helical" evidence="1">
    <location>
        <begin position="33"/>
        <end position="62"/>
    </location>
</feature>
<dbReference type="Proteomes" id="UP001623591">
    <property type="component" value="Unassembled WGS sequence"/>
</dbReference>
<feature type="transmembrane region" description="Helical" evidence="1">
    <location>
        <begin position="104"/>
        <end position="126"/>
    </location>
</feature>
<keyword evidence="4" id="KW-1185">Reference proteome</keyword>
<comment type="caution">
    <text evidence="3">The sequence shown here is derived from an EMBL/GenBank/DDBJ whole genome shotgun (WGS) entry which is preliminary data.</text>
</comment>
<accession>A0ABW8T194</accession>
<dbReference type="EMBL" id="JBJHZZ010000001">
    <property type="protein sequence ID" value="MFL0245942.1"/>
    <property type="molecule type" value="Genomic_DNA"/>
</dbReference>
<proteinExistence type="predicted"/>
<sequence length="245" mass="28855">MKYFENILVFIFLYIPPLIFFLSCSVKRGINKFLLTIVSIVYLLLSISTQNLLPFIIVIISIRYLRKSANFEGNGSRCINEEIHDYNRFNFDIRKFSIFRAFKYAIETYGITIFLGIATTIILNYFNLSLKEQEIVTDLMKVPISKFIFMIPIMIIFAPVVEEFTFRWLLFEKLFKPKIGIYFSAILSSLIFSMVHFNLRSMPVMITIGLINCYLIEKKGYWYAVFNHCFFNSINTLLMLQQKIS</sequence>
<keyword evidence="1" id="KW-0812">Transmembrane</keyword>
<dbReference type="RefSeq" id="WP_406768396.1">
    <property type="nucleotide sequence ID" value="NZ_JBJHZZ010000001.1"/>
</dbReference>
<dbReference type="PROSITE" id="PS51257">
    <property type="entry name" value="PROKAR_LIPOPROTEIN"/>
    <property type="match status" value="1"/>
</dbReference>
<dbReference type="PANTHER" id="PTHR43592:SF15">
    <property type="entry name" value="CAAX AMINO TERMINAL PROTEASE FAMILY PROTEIN"/>
    <property type="match status" value="1"/>
</dbReference>
<feature type="transmembrane region" description="Helical" evidence="1">
    <location>
        <begin position="220"/>
        <end position="240"/>
    </location>
</feature>
<dbReference type="InterPro" id="IPR003675">
    <property type="entry name" value="Rce1/LyrA-like_dom"/>
</dbReference>
<feature type="transmembrane region" description="Helical" evidence="1">
    <location>
        <begin position="147"/>
        <end position="169"/>
    </location>
</feature>
<evidence type="ECO:0000313" key="4">
    <source>
        <dbReference type="Proteomes" id="UP001623591"/>
    </source>
</evidence>
<protein>
    <submittedName>
        <fullName evidence="3">CPBP family intramembrane glutamic endopeptidase</fullName>
        <ecNumber evidence="3">3.4.-.-</ecNumber>
    </submittedName>
</protein>
<feature type="transmembrane region" description="Helical" evidence="1">
    <location>
        <begin position="181"/>
        <end position="199"/>
    </location>
</feature>